<organism evidence="10 11">
    <name type="scientific">Cucurbita moschata</name>
    <name type="common">Winter crookneck squash</name>
    <name type="synonym">Cucurbita pepo var. moschata</name>
    <dbReference type="NCBI Taxonomy" id="3662"/>
    <lineage>
        <taxon>Eukaryota</taxon>
        <taxon>Viridiplantae</taxon>
        <taxon>Streptophyta</taxon>
        <taxon>Embryophyta</taxon>
        <taxon>Tracheophyta</taxon>
        <taxon>Spermatophyta</taxon>
        <taxon>Magnoliopsida</taxon>
        <taxon>eudicotyledons</taxon>
        <taxon>Gunneridae</taxon>
        <taxon>Pentapetalae</taxon>
        <taxon>rosids</taxon>
        <taxon>fabids</taxon>
        <taxon>Cucurbitales</taxon>
        <taxon>Cucurbitaceae</taxon>
        <taxon>Cucurbiteae</taxon>
        <taxon>Cucurbita</taxon>
    </lineage>
</organism>
<evidence type="ECO:0000256" key="6">
    <source>
        <dbReference type="ARBA" id="ARBA00022989"/>
    </source>
</evidence>
<keyword evidence="3" id="KW-0813">Transport</keyword>
<dbReference type="AlphaFoldDB" id="A0A6J1EK97"/>
<evidence type="ECO:0000256" key="9">
    <source>
        <dbReference type="SAM" id="Phobius"/>
    </source>
</evidence>
<evidence type="ECO:0000256" key="4">
    <source>
        <dbReference type="ARBA" id="ARBA00022692"/>
    </source>
</evidence>
<evidence type="ECO:0000256" key="3">
    <source>
        <dbReference type="ARBA" id="ARBA00022448"/>
    </source>
</evidence>
<comment type="similarity">
    <text evidence="2">Belongs to the SecE/SEC61-gamma family.</text>
</comment>
<evidence type="ECO:0000256" key="7">
    <source>
        <dbReference type="ARBA" id="ARBA00023010"/>
    </source>
</evidence>
<dbReference type="Gene3D" id="1.20.5.1030">
    <property type="entry name" value="Preprotein translocase secy subunit"/>
    <property type="match status" value="1"/>
</dbReference>
<dbReference type="GO" id="GO:0006886">
    <property type="term" value="P:intracellular protein transport"/>
    <property type="evidence" value="ECO:0007669"/>
    <property type="project" value="InterPro"/>
</dbReference>
<dbReference type="KEGG" id="cmos:111435124"/>
<feature type="transmembrane region" description="Helical" evidence="9">
    <location>
        <begin position="198"/>
        <end position="225"/>
    </location>
</feature>
<name>A0A6J1EK97_CUCMO</name>
<sequence length="229" mass="25887">MRVEMEGPWITLKTTSLCDLNLNRRCRFVPSSNRPNYTACIFIVHSKGALIVAAVYEKPEIFEWALLNSCSRMVIASALGANHIGMASLPHSNRPFHVRYNTARLNKANIFQGLPTRISRRGGHLYADRMGFNHAASGRDNQQLRFNDELPPEPFFLGIIKETVWGLRSLFIFLAEQPSQLKYIEWPSFQSTLKTATFALVLVALLIVALSSVDSVLSYILTFILRRTS</sequence>
<dbReference type="RefSeq" id="XP_022928229.1">
    <property type="nucleotide sequence ID" value="XM_023072461.1"/>
</dbReference>
<reference evidence="11" key="1">
    <citation type="submission" date="2025-08" db="UniProtKB">
        <authorList>
            <consortium name="RefSeq"/>
        </authorList>
    </citation>
    <scope>IDENTIFICATION</scope>
    <source>
        <tissue evidence="11">Young leaves</tissue>
    </source>
</reference>
<dbReference type="Proteomes" id="UP000504609">
    <property type="component" value="Unplaced"/>
</dbReference>
<evidence type="ECO:0000256" key="8">
    <source>
        <dbReference type="ARBA" id="ARBA00023136"/>
    </source>
</evidence>
<keyword evidence="10" id="KW-1185">Reference proteome</keyword>
<keyword evidence="5" id="KW-0653">Protein transport</keyword>
<evidence type="ECO:0000256" key="1">
    <source>
        <dbReference type="ARBA" id="ARBA00004370"/>
    </source>
</evidence>
<dbReference type="InterPro" id="IPR038379">
    <property type="entry name" value="SecE_sf"/>
</dbReference>
<keyword evidence="7" id="KW-0811">Translocation</keyword>
<keyword evidence="8 9" id="KW-0472">Membrane</keyword>
<dbReference type="GO" id="GO:0006605">
    <property type="term" value="P:protein targeting"/>
    <property type="evidence" value="ECO:0007669"/>
    <property type="project" value="InterPro"/>
</dbReference>
<dbReference type="GO" id="GO:0016020">
    <property type="term" value="C:membrane"/>
    <property type="evidence" value="ECO:0007669"/>
    <property type="project" value="UniProtKB-SubCell"/>
</dbReference>
<keyword evidence="6 9" id="KW-1133">Transmembrane helix</keyword>
<dbReference type="PANTHER" id="PTHR37247:SF1">
    <property type="entry name" value="TRANSMEMBRANE PROTEIN"/>
    <property type="match status" value="1"/>
</dbReference>
<keyword evidence="4 9" id="KW-0812">Transmembrane</keyword>
<proteinExistence type="inferred from homology"/>
<gene>
    <name evidence="11" type="primary">LOC111435124</name>
</gene>
<evidence type="ECO:0000313" key="11">
    <source>
        <dbReference type="RefSeq" id="XP_022928229.1"/>
    </source>
</evidence>
<dbReference type="GeneID" id="111435124"/>
<evidence type="ECO:0000313" key="10">
    <source>
        <dbReference type="Proteomes" id="UP000504609"/>
    </source>
</evidence>
<evidence type="ECO:0000256" key="5">
    <source>
        <dbReference type="ARBA" id="ARBA00022927"/>
    </source>
</evidence>
<comment type="subcellular location">
    <subcellularLocation>
        <location evidence="1">Membrane</location>
    </subcellularLocation>
</comment>
<dbReference type="InterPro" id="IPR001901">
    <property type="entry name" value="Translocase_SecE/Sec61-g"/>
</dbReference>
<dbReference type="Pfam" id="PF00584">
    <property type="entry name" value="SecE"/>
    <property type="match status" value="1"/>
</dbReference>
<evidence type="ECO:0000256" key="2">
    <source>
        <dbReference type="ARBA" id="ARBA00008274"/>
    </source>
</evidence>
<dbReference type="PANTHER" id="PTHR37247">
    <property type="entry name" value="TRANSMEMBRANE PROTEIN"/>
    <property type="match status" value="1"/>
</dbReference>
<accession>A0A6J1EK97</accession>
<protein>
    <submittedName>
        <fullName evidence="11">Uncharacterized protein LOC111435124</fullName>
    </submittedName>
</protein>